<dbReference type="InterPro" id="IPR035093">
    <property type="entry name" value="RelE/ParE_toxin_dom_sf"/>
</dbReference>
<dbReference type="RefSeq" id="WP_097278067.1">
    <property type="nucleotide sequence ID" value="NZ_OCNJ01000002.1"/>
</dbReference>
<evidence type="ECO:0000313" key="2">
    <source>
        <dbReference type="EMBL" id="SOD92185.1"/>
    </source>
</evidence>
<dbReference type="InterPro" id="IPR007712">
    <property type="entry name" value="RelE/ParE_toxin"/>
</dbReference>
<sequence length="120" mass="13180">MPPRYRLTDAAAADVERVLRHTAATFGPAQRDRYAALLERAAEALADNPRRPGALARPDLPGGLFSFRLDRVAGRRGAAAHVLYYRVLKTDEATVLIVRVLHEHMEPGLHVSGLMAEDAD</sequence>
<name>A0A286G9M7_9PROT</name>
<dbReference type="EMBL" id="OCNJ01000002">
    <property type="protein sequence ID" value="SOD92185.1"/>
    <property type="molecule type" value="Genomic_DNA"/>
</dbReference>
<evidence type="ECO:0000256" key="1">
    <source>
        <dbReference type="ARBA" id="ARBA00022649"/>
    </source>
</evidence>
<keyword evidence="1" id="KW-1277">Toxin-antitoxin system</keyword>
<dbReference type="Gene3D" id="3.30.2310.20">
    <property type="entry name" value="RelE-like"/>
    <property type="match status" value="1"/>
</dbReference>
<dbReference type="AlphaFoldDB" id="A0A286G9M7"/>
<organism evidence="2 3">
    <name type="scientific">Caenispirillum bisanense</name>
    <dbReference type="NCBI Taxonomy" id="414052"/>
    <lineage>
        <taxon>Bacteria</taxon>
        <taxon>Pseudomonadati</taxon>
        <taxon>Pseudomonadota</taxon>
        <taxon>Alphaproteobacteria</taxon>
        <taxon>Rhodospirillales</taxon>
        <taxon>Novispirillaceae</taxon>
        <taxon>Caenispirillum</taxon>
    </lineage>
</organism>
<dbReference type="OrthoDB" id="5457915at2"/>
<accession>A0A286G9M7</accession>
<dbReference type="Proteomes" id="UP000219621">
    <property type="component" value="Unassembled WGS sequence"/>
</dbReference>
<proteinExistence type="predicted"/>
<reference evidence="2 3" key="1">
    <citation type="submission" date="2017-09" db="EMBL/GenBank/DDBJ databases">
        <authorList>
            <person name="Ehlers B."/>
            <person name="Leendertz F.H."/>
        </authorList>
    </citation>
    <scope>NUCLEOTIDE SEQUENCE [LARGE SCALE GENOMIC DNA]</scope>
    <source>
        <strain evidence="2 3">USBA 140</strain>
    </source>
</reference>
<gene>
    <name evidence="2" type="ORF">SAMN05421508_102308</name>
</gene>
<protein>
    <submittedName>
        <fullName evidence="2">Plasmid stabilization system protein ParE</fullName>
    </submittedName>
</protein>
<evidence type="ECO:0000313" key="3">
    <source>
        <dbReference type="Proteomes" id="UP000219621"/>
    </source>
</evidence>
<keyword evidence="3" id="KW-1185">Reference proteome</keyword>
<dbReference type="Pfam" id="PF05016">
    <property type="entry name" value="ParE_toxin"/>
    <property type="match status" value="1"/>
</dbReference>